<evidence type="ECO:0000256" key="1">
    <source>
        <dbReference type="ARBA" id="ARBA00038054"/>
    </source>
</evidence>
<name>A0A0D8I8T5_9CLOT</name>
<gene>
    <name evidence="3" type="ORF">CACET_c11780</name>
</gene>
<dbReference type="Pfam" id="PF01613">
    <property type="entry name" value="Flavin_Reduct"/>
    <property type="match status" value="1"/>
</dbReference>
<dbReference type="KEGG" id="cace:CACET_c11780"/>
<reference evidence="3 4" key="1">
    <citation type="submission" date="2014-10" db="EMBL/GenBank/DDBJ databases">
        <title>Genome sequence of Clostridium aceticum DSM 1496.</title>
        <authorList>
            <person name="Poehlein A."/>
            <person name="Schiel-Bengelsdorf B."/>
            <person name="Gottschalk G."/>
            <person name="Duerre P."/>
            <person name="Daniel R."/>
        </authorList>
    </citation>
    <scope>NUCLEOTIDE SEQUENCE [LARGE SCALE GENOMIC DNA]</scope>
    <source>
        <strain evidence="3 4">DSM 1496</strain>
    </source>
</reference>
<dbReference type="SUPFAM" id="SSF50475">
    <property type="entry name" value="FMN-binding split barrel"/>
    <property type="match status" value="1"/>
</dbReference>
<dbReference type="PANTHER" id="PTHR43567">
    <property type="entry name" value="FLAVOREDOXIN-RELATED-RELATED"/>
    <property type="match status" value="1"/>
</dbReference>
<dbReference type="AlphaFoldDB" id="A0A0D8I8T5"/>
<dbReference type="Gene3D" id="2.30.110.10">
    <property type="entry name" value="Electron Transport, Fmn-binding Protein, Chain A"/>
    <property type="match status" value="1"/>
</dbReference>
<dbReference type="GO" id="GO:0016646">
    <property type="term" value="F:oxidoreductase activity, acting on the CH-NH group of donors, NAD or NADP as acceptor"/>
    <property type="evidence" value="ECO:0007669"/>
    <property type="project" value="UniProtKB-ARBA"/>
</dbReference>
<dbReference type="PANTHER" id="PTHR43567:SF5">
    <property type="entry name" value="HYPOTHETICAL CYTOSOLIC PROTEIN"/>
    <property type="match status" value="1"/>
</dbReference>
<dbReference type="InterPro" id="IPR012349">
    <property type="entry name" value="Split_barrel_FMN-bd"/>
</dbReference>
<dbReference type="InterPro" id="IPR002563">
    <property type="entry name" value="Flavin_Rdtase-like_dom"/>
</dbReference>
<dbReference type="STRING" id="84022.CACET_c11780"/>
<evidence type="ECO:0000313" key="4">
    <source>
        <dbReference type="Proteomes" id="UP000035704"/>
    </source>
</evidence>
<evidence type="ECO:0000313" key="3">
    <source>
        <dbReference type="EMBL" id="AKL94643.1"/>
    </source>
</evidence>
<sequence length="175" mass="20247">MNREEKILLYKEVKFTDVSKELLEQLQKGGFLTVKRDDEVNTMTIAWGSLGFMWKKPIFTAMVRYSRHTYELMESTKNFTVSLPLKGQLEKELKLCGSKSGRDTNKIQECNLTLKEGFLEDSVIIDECDLHLECRIVYKQGMDAATLSSEINDSCYANNDYHVLYYGEIVKAYIK</sequence>
<organism evidence="3 4">
    <name type="scientific">Clostridium aceticum</name>
    <dbReference type="NCBI Taxonomy" id="84022"/>
    <lineage>
        <taxon>Bacteria</taxon>
        <taxon>Bacillati</taxon>
        <taxon>Bacillota</taxon>
        <taxon>Clostridia</taxon>
        <taxon>Eubacteriales</taxon>
        <taxon>Clostridiaceae</taxon>
        <taxon>Clostridium</taxon>
    </lineage>
</organism>
<evidence type="ECO:0000259" key="2">
    <source>
        <dbReference type="Pfam" id="PF01613"/>
    </source>
</evidence>
<dbReference type="InterPro" id="IPR052174">
    <property type="entry name" value="Flavoredoxin"/>
</dbReference>
<dbReference type="PATRIC" id="fig|84022.5.peg.887"/>
<comment type="similarity">
    <text evidence="1">Belongs to the flavoredoxin family.</text>
</comment>
<protein>
    <recommendedName>
        <fullName evidence="2">Flavin reductase like domain-containing protein</fullName>
    </recommendedName>
</protein>
<dbReference type="Proteomes" id="UP000035704">
    <property type="component" value="Chromosome"/>
</dbReference>
<accession>A0A0D8I8T5</accession>
<dbReference type="GO" id="GO:0010181">
    <property type="term" value="F:FMN binding"/>
    <property type="evidence" value="ECO:0007669"/>
    <property type="project" value="InterPro"/>
</dbReference>
<proteinExistence type="inferred from homology"/>
<dbReference type="EMBL" id="CP009687">
    <property type="protein sequence ID" value="AKL94643.1"/>
    <property type="molecule type" value="Genomic_DNA"/>
</dbReference>
<keyword evidence="4" id="KW-1185">Reference proteome</keyword>
<feature type="domain" description="Flavin reductase like" evidence="2">
    <location>
        <begin position="32"/>
        <end position="174"/>
    </location>
</feature>